<protein>
    <submittedName>
        <fullName evidence="3">Uncharacterized protein</fullName>
    </submittedName>
</protein>
<organism evidence="3 4">
    <name type="scientific">Venturia effusa</name>
    <dbReference type="NCBI Taxonomy" id="50376"/>
    <lineage>
        <taxon>Eukaryota</taxon>
        <taxon>Fungi</taxon>
        <taxon>Dikarya</taxon>
        <taxon>Ascomycota</taxon>
        <taxon>Pezizomycotina</taxon>
        <taxon>Dothideomycetes</taxon>
        <taxon>Pleosporomycetidae</taxon>
        <taxon>Venturiales</taxon>
        <taxon>Venturiaceae</taxon>
        <taxon>Venturia</taxon>
    </lineage>
</organism>
<sequence length="70" mass="7803">MAAKLVPFMLAAAAGVISIQYTLGPELEKRAREREAQARYSSTSDLGKSFLIPNPEVKPEYQQISLKHQQ</sequence>
<accession>A0A517LE64</accession>
<dbReference type="Proteomes" id="UP000316270">
    <property type="component" value="Chromosome 10"/>
</dbReference>
<keyword evidence="2" id="KW-0732">Signal</keyword>
<proteinExistence type="predicted"/>
<keyword evidence="4" id="KW-1185">Reference proteome</keyword>
<name>A0A517LE64_9PEZI</name>
<feature type="signal peptide" evidence="2">
    <location>
        <begin position="1"/>
        <end position="24"/>
    </location>
</feature>
<reference evidence="3 4" key="1">
    <citation type="submission" date="2019-07" db="EMBL/GenBank/DDBJ databases">
        <title>Finished genome of Venturia effusa.</title>
        <authorList>
            <person name="Young C.A."/>
            <person name="Cox M.P."/>
            <person name="Ganley A.R.D."/>
            <person name="David W.J."/>
        </authorList>
    </citation>
    <scope>NUCLEOTIDE SEQUENCE [LARGE SCALE GENOMIC DNA]</scope>
    <source>
        <strain evidence="4">albino</strain>
    </source>
</reference>
<feature type="region of interest" description="Disordered" evidence="1">
    <location>
        <begin position="31"/>
        <end position="54"/>
    </location>
</feature>
<evidence type="ECO:0000313" key="4">
    <source>
        <dbReference type="Proteomes" id="UP000316270"/>
    </source>
</evidence>
<dbReference type="AlphaFoldDB" id="A0A517LE64"/>
<evidence type="ECO:0000313" key="3">
    <source>
        <dbReference type="EMBL" id="QDS73932.1"/>
    </source>
</evidence>
<evidence type="ECO:0000256" key="2">
    <source>
        <dbReference type="SAM" id="SignalP"/>
    </source>
</evidence>
<evidence type="ECO:0000256" key="1">
    <source>
        <dbReference type="SAM" id="MobiDB-lite"/>
    </source>
</evidence>
<dbReference type="EMBL" id="CP042194">
    <property type="protein sequence ID" value="QDS73932.1"/>
    <property type="molecule type" value="Genomic_DNA"/>
</dbReference>
<gene>
    <name evidence="3" type="ORF">FKW77_007826</name>
</gene>
<feature type="chain" id="PRO_5021842789" evidence="2">
    <location>
        <begin position="25"/>
        <end position="70"/>
    </location>
</feature>